<gene>
    <name evidence="1" type="ORF">BXYJ_LOCUS2228</name>
</gene>
<dbReference type="Proteomes" id="UP000659654">
    <property type="component" value="Unassembled WGS sequence"/>
</dbReference>
<evidence type="ECO:0000313" key="3">
    <source>
        <dbReference type="Proteomes" id="UP000659654"/>
    </source>
</evidence>
<accession>A0A1I7SED1</accession>
<dbReference type="EMBL" id="CAJFCV020000001">
    <property type="protein sequence ID" value="CAG9087516.1"/>
    <property type="molecule type" value="Genomic_DNA"/>
</dbReference>
<dbReference type="WBParaSite" id="BXY_1139000.1">
    <property type="protein sequence ID" value="BXY_1139000.1"/>
    <property type="gene ID" value="BXY_1139000"/>
</dbReference>
<dbReference type="Proteomes" id="UP000095284">
    <property type="component" value="Unplaced"/>
</dbReference>
<evidence type="ECO:0000313" key="4">
    <source>
        <dbReference type="WBParaSite" id="BXY_1139000.1"/>
    </source>
</evidence>
<protein>
    <submittedName>
        <fullName evidence="1">(pine wood nematode) hypothetical protein</fullName>
    </submittedName>
</protein>
<evidence type="ECO:0000313" key="2">
    <source>
        <dbReference type="Proteomes" id="UP000095284"/>
    </source>
</evidence>
<dbReference type="AlphaFoldDB" id="A0A1I7SED1"/>
<organism evidence="2 4">
    <name type="scientific">Bursaphelenchus xylophilus</name>
    <name type="common">Pinewood nematode worm</name>
    <name type="synonym">Aphelenchoides xylophilus</name>
    <dbReference type="NCBI Taxonomy" id="6326"/>
    <lineage>
        <taxon>Eukaryota</taxon>
        <taxon>Metazoa</taxon>
        <taxon>Ecdysozoa</taxon>
        <taxon>Nematoda</taxon>
        <taxon>Chromadorea</taxon>
        <taxon>Rhabditida</taxon>
        <taxon>Tylenchina</taxon>
        <taxon>Tylenchomorpha</taxon>
        <taxon>Aphelenchoidea</taxon>
        <taxon>Aphelenchoididae</taxon>
        <taxon>Bursaphelenchus</taxon>
    </lineage>
</organism>
<evidence type="ECO:0000313" key="1">
    <source>
        <dbReference type="EMBL" id="CAD5211037.1"/>
    </source>
</evidence>
<proteinExistence type="predicted"/>
<reference evidence="1" key="2">
    <citation type="submission" date="2020-09" db="EMBL/GenBank/DDBJ databases">
        <authorList>
            <person name="Kikuchi T."/>
        </authorList>
    </citation>
    <scope>NUCLEOTIDE SEQUENCE</scope>
    <source>
        <strain evidence="1">Ka4C1</strain>
    </source>
</reference>
<reference evidence="4" key="1">
    <citation type="submission" date="2016-11" db="UniProtKB">
        <authorList>
            <consortium name="WormBaseParasite"/>
        </authorList>
    </citation>
    <scope>IDENTIFICATION</scope>
</reference>
<dbReference type="EMBL" id="CAJFDI010000001">
    <property type="protein sequence ID" value="CAD5211037.1"/>
    <property type="molecule type" value="Genomic_DNA"/>
</dbReference>
<dbReference type="SMR" id="A0A1I7SED1"/>
<name>A0A1I7SED1_BURXY</name>
<sequence length="96" mass="11103">MAPRNPFARSNGAPSEEREVIVRTVPSMRSSGSRPRLVLKANKKAWNEARKAEAWEKLRKTVKARRKEEKARRKEEKMDKKLIALYAGMKDAKKPQ</sequence>
<dbReference type="Proteomes" id="UP000582659">
    <property type="component" value="Unassembled WGS sequence"/>
</dbReference>
<keyword evidence="3" id="KW-1185">Reference proteome</keyword>